<feature type="non-terminal residue" evidence="2">
    <location>
        <position position="1"/>
    </location>
</feature>
<feature type="non-terminal residue" evidence="2">
    <location>
        <position position="95"/>
    </location>
</feature>
<dbReference type="EMBL" id="BTSX01000002">
    <property type="protein sequence ID" value="GMS86228.1"/>
    <property type="molecule type" value="Genomic_DNA"/>
</dbReference>
<comment type="caution">
    <text evidence="2">The sequence shown here is derived from an EMBL/GenBank/DDBJ whole genome shotgun (WGS) entry which is preliminary data.</text>
</comment>
<evidence type="ECO:0000256" key="1">
    <source>
        <dbReference type="SAM" id="Phobius"/>
    </source>
</evidence>
<organism evidence="2 3">
    <name type="scientific">Pristionchus entomophagus</name>
    <dbReference type="NCBI Taxonomy" id="358040"/>
    <lineage>
        <taxon>Eukaryota</taxon>
        <taxon>Metazoa</taxon>
        <taxon>Ecdysozoa</taxon>
        <taxon>Nematoda</taxon>
        <taxon>Chromadorea</taxon>
        <taxon>Rhabditida</taxon>
        <taxon>Rhabditina</taxon>
        <taxon>Diplogasteromorpha</taxon>
        <taxon>Diplogasteroidea</taxon>
        <taxon>Neodiplogasteridae</taxon>
        <taxon>Pristionchus</taxon>
    </lineage>
</organism>
<reference evidence="2" key="1">
    <citation type="submission" date="2023-10" db="EMBL/GenBank/DDBJ databases">
        <title>Genome assembly of Pristionchus species.</title>
        <authorList>
            <person name="Yoshida K."/>
            <person name="Sommer R.J."/>
        </authorList>
    </citation>
    <scope>NUCLEOTIDE SEQUENCE</scope>
    <source>
        <strain evidence="2">RS0144</strain>
    </source>
</reference>
<feature type="transmembrane region" description="Helical" evidence="1">
    <location>
        <begin position="27"/>
        <end position="47"/>
    </location>
</feature>
<keyword evidence="1" id="KW-1133">Transmembrane helix</keyword>
<name>A0AAV5SW09_9BILA</name>
<proteinExistence type="predicted"/>
<gene>
    <name evidence="2" type="ORF">PENTCL1PPCAC_8403</name>
</gene>
<dbReference type="Proteomes" id="UP001432027">
    <property type="component" value="Unassembled WGS sequence"/>
</dbReference>
<keyword evidence="3" id="KW-1185">Reference proteome</keyword>
<keyword evidence="1" id="KW-0472">Membrane</keyword>
<evidence type="ECO:0000313" key="3">
    <source>
        <dbReference type="Proteomes" id="UP001432027"/>
    </source>
</evidence>
<protein>
    <submittedName>
        <fullName evidence="2">Uncharacterized protein</fullName>
    </submittedName>
</protein>
<dbReference type="AlphaFoldDB" id="A0AAV5SW09"/>
<evidence type="ECO:0000313" key="2">
    <source>
        <dbReference type="EMBL" id="GMS86228.1"/>
    </source>
</evidence>
<accession>A0AAV5SW09</accession>
<keyword evidence="1" id="KW-0812">Transmembrane</keyword>
<sequence>KWFEMPDRLSPNVNSLTSVVVHLSEPVYALIIILCTLASIVMLSYLFKSCQDFLNAWSALDWHEQNMHKMKPRKNKIKEPKKRGFCRKIFCNCCR</sequence>